<dbReference type="SUPFAM" id="SSF53474">
    <property type="entry name" value="alpha/beta-Hydrolases"/>
    <property type="match status" value="1"/>
</dbReference>
<reference evidence="3" key="1">
    <citation type="submission" date="2021-11" db="EMBL/GenBank/DDBJ databases">
        <title>Cultivation dependent microbiological survey of springs from the worlds oldest radium mine currently devoted to the extraction of radon-saturated water.</title>
        <authorList>
            <person name="Kapinusova G."/>
            <person name="Smrhova T."/>
            <person name="Strejcek M."/>
            <person name="Suman J."/>
            <person name="Jani K."/>
            <person name="Pajer P."/>
            <person name="Uhlik O."/>
        </authorList>
    </citation>
    <scope>NUCLEOTIDE SEQUENCE [LARGE SCALE GENOMIC DNA]</scope>
    <source>
        <strain evidence="3">J379</strain>
    </source>
</reference>
<proteinExistence type="predicted"/>
<dbReference type="Proteomes" id="UP001058860">
    <property type="component" value="Chromosome"/>
</dbReference>
<keyword evidence="2" id="KW-0378">Hydrolase</keyword>
<dbReference type="RefSeq" id="WP_353864392.1">
    <property type="nucleotide sequence ID" value="NZ_CP088295.1"/>
</dbReference>
<evidence type="ECO:0000313" key="3">
    <source>
        <dbReference type="Proteomes" id="UP001058860"/>
    </source>
</evidence>
<evidence type="ECO:0000259" key="1">
    <source>
        <dbReference type="Pfam" id="PF12697"/>
    </source>
</evidence>
<dbReference type="Pfam" id="PF12697">
    <property type="entry name" value="Abhydrolase_6"/>
    <property type="match status" value="1"/>
</dbReference>
<gene>
    <name evidence="2" type="ORF">LRS13_25130</name>
</gene>
<feature type="domain" description="AB hydrolase-1" evidence="1">
    <location>
        <begin position="87"/>
        <end position="312"/>
    </location>
</feature>
<keyword evidence="3" id="KW-1185">Reference proteome</keyword>
<evidence type="ECO:0000313" key="2">
    <source>
        <dbReference type="EMBL" id="UUY03894.1"/>
    </source>
</evidence>
<sequence>MSARAVTRAGLGALAIVGAHRLYLAGHWQWTRLSVKRIEPKLEFDPDFQFSTIGNPVFLSRPDAEATVIYLDGFRIQPAAEMHRDWFDELHAAGINVIAPVLGIASAPLELRNRDWSYLDDARQAVQLLDVVRTVAGPDHRIIVVAFSWSSALAVGLAVRRQVDGVVLISPILPPMITPGDTTRFGEWAAPRWWAPSLVPHVTRRKVRGGGWDIADPEHRRRSNTTVWNNRELRLTQVHQVYRAAEWMRDRTGPKLRDQQLAIFAGDSDRHVVPGVQAKFAEMLRRNGNDVDFRMLEGCGHCLLMDHRQAEVKSAIRDMALGRARTPVPVVAG</sequence>
<protein>
    <submittedName>
        <fullName evidence="2">Alpha/beta hydrolase</fullName>
    </submittedName>
</protein>
<name>A0ABY5PGU8_9ACTN</name>
<dbReference type="InterPro" id="IPR000073">
    <property type="entry name" value="AB_hydrolase_1"/>
</dbReference>
<dbReference type="InterPro" id="IPR029058">
    <property type="entry name" value="AB_hydrolase_fold"/>
</dbReference>
<dbReference type="GO" id="GO:0016787">
    <property type="term" value="F:hydrolase activity"/>
    <property type="evidence" value="ECO:0007669"/>
    <property type="project" value="UniProtKB-KW"/>
</dbReference>
<dbReference type="Gene3D" id="3.40.50.1820">
    <property type="entry name" value="alpha/beta hydrolase"/>
    <property type="match status" value="1"/>
</dbReference>
<accession>A0ABY5PGU8</accession>
<dbReference type="EMBL" id="CP088295">
    <property type="protein sequence ID" value="UUY03894.1"/>
    <property type="molecule type" value="Genomic_DNA"/>
</dbReference>
<organism evidence="2 3">
    <name type="scientific">Svornostia abyssi</name>
    <dbReference type="NCBI Taxonomy" id="2898438"/>
    <lineage>
        <taxon>Bacteria</taxon>
        <taxon>Bacillati</taxon>
        <taxon>Actinomycetota</taxon>
        <taxon>Thermoleophilia</taxon>
        <taxon>Solirubrobacterales</taxon>
        <taxon>Baekduiaceae</taxon>
        <taxon>Svornostia</taxon>
    </lineage>
</organism>